<dbReference type="GO" id="GO:0003677">
    <property type="term" value="F:DNA binding"/>
    <property type="evidence" value="ECO:0007669"/>
    <property type="project" value="UniProtKB-KW"/>
</dbReference>
<feature type="compositionally biased region" description="Basic and acidic residues" evidence="2">
    <location>
        <begin position="201"/>
        <end position="218"/>
    </location>
</feature>
<feature type="compositionally biased region" description="Basic and acidic residues" evidence="2">
    <location>
        <begin position="143"/>
        <end position="166"/>
    </location>
</feature>
<name>A0A2S5JEZ6_9RHOB</name>
<dbReference type="SMART" id="SM00422">
    <property type="entry name" value="HTH_MERR"/>
    <property type="match status" value="1"/>
</dbReference>
<keyword evidence="1" id="KW-0238">DNA-binding</keyword>
<dbReference type="PANTHER" id="PTHR30204:SF15">
    <property type="entry name" value="BLL5018 PROTEIN"/>
    <property type="match status" value="1"/>
</dbReference>
<accession>A0A2S5JEZ6</accession>
<dbReference type="Gene3D" id="1.10.1660.10">
    <property type="match status" value="1"/>
</dbReference>
<evidence type="ECO:0000256" key="1">
    <source>
        <dbReference type="ARBA" id="ARBA00023125"/>
    </source>
</evidence>
<feature type="region of interest" description="Disordered" evidence="2">
    <location>
        <begin position="99"/>
        <end position="218"/>
    </location>
</feature>
<dbReference type="GO" id="GO:0003700">
    <property type="term" value="F:DNA-binding transcription factor activity"/>
    <property type="evidence" value="ECO:0007669"/>
    <property type="project" value="InterPro"/>
</dbReference>
<dbReference type="EMBL" id="PRDS01000007">
    <property type="protein sequence ID" value="PPB80013.1"/>
    <property type="molecule type" value="Genomic_DNA"/>
</dbReference>
<dbReference type="PROSITE" id="PS50937">
    <property type="entry name" value="HTH_MERR_2"/>
    <property type="match status" value="1"/>
</dbReference>
<dbReference type="SUPFAM" id="SSF46955">
    <property type="entry name" value="Putative DNA-binding domain"/>
    <property type="match status" value="1"/>
</dbReference>
<proteinExistence type="predicted"/>
<evidence type="ECO:0000259" key="3">
    <source>
        <dbReference type="PROSITE" id="PS50937"/>
    </source>
</evidence>
<organism evidence="4 5">
    <name type="scientific">Albidovulum inexpectatum</name>
    <dbReference type="NCBI Taxonomy" id="196587"/>
    <lineage>
        <taxon>Bacteria</taxon>
        <taxon>Pseudomonadati</taxon>
        <taxon>Pseudomonadota</taxon>
        <taxon>Alphaproteobacteria</taxon>
        <taxon>Rhodobacterales</taxon>
        <taxon>Paracoccaceae</taxon>
        <taxon>Albidovulum</taxon>
    </lineage>
</organism>
<gene>
    <name evidence="4" type="ORF">LV82_02296</name>
</gene>
<keyword evidence="5" id="KW-1185">Reference proteome</keyword>
<dbReference type="Pfam" id="PF13411">
    <property type="entry name" value="MerR_1"/>
    <property type="match status" value="1"/>
</dbReference>
<sequence length="260" mass="28735">MGKSSEAFRTISEVSDILQVPQHVLRFWETRFTQVKPVKRAGGRRYYRPSDVALLAGIRKLLHEDGLTIRGVQKVLREKGVRHVSSLVSVALGDEAIETAGPHETWQDVPARRADDSSALRTAPDDLPPDADDTVWPPSPSPEPEHMTARDQHATDTGRGSSRDDAPTLPFEEAGAPLPIAPRPPKPSLETPPPASESSEPEGKAAPRDSAHAELRRAARMLRTMDRMRAKAHADGLQTACRRLMALRDRLDQDPPERRD</sequence>
<evidence type="ECO:0000313" key="5">
    <source>
        <dbReference type="Proteomes" id="UP000239736"/>
    </source>
</evidence>
<reference evidence="4 5" key="1">
    <citation type="submission" date="2018-01" db="EMBL/GenBank/DDBJ databases">
        <title>Genomic Encyclopedia of Archaeal and Bacterial Type Strains, Phase II (KMG-II): from individual species to whole genera.</title>
        <authorList>
            <person name="Goeker M."/>
        </authorList>
    </citation>
    <scope>NUCLEOTIDE SEQUENCE [LARGE SCALE GENOMIC DNA]</scope>
    <source>
        <strain evidence="4 5">DSM 12048</strain>
    </source>
</reference>
<dbReference type="Proteomes" id="UP000239736">
    <property type="component" value="Unassembled WGS sequence"/>
</dbReference>
<dbReference type="InterPro" id="IPR047057">
    <property type="entry name" value="MerR_fam"/>
</dbReference>
<dbReference type="InterPro" id="IPR009061">
    <property type="entry name" value="DNA-bd_dom_put_sf"/>
</dbReference>
<dbReference type="InterPro" id="IPR000551">
    <property type="entry name" value="MerR-type_HTH_dom"/>
</dbReference>
<feature type="domain" description="HTH merR-type" evidence="3">
    <location>
        <begin position="10"/>
        <end position="78"/>
    </location>
</feature>
<evidence type="ECO:0000256" key="2">
    <source>
        <dbReference type="SAM" id="MobiDB-lite"/>
    </source>
</evidence>
<comment type="caution">
    <text evidence="4">The sequence shown here is derived from an EMBL/GenBank/DDBJ whole genome shotgun (WGS) entry which is preliminary data.</text>
</comment>
<dbReference type="PANTHER" id="PTHR30204">
    <property type="entry name" value="REDOX-CYCLING DRUG-SENSING TRANSCRIPTIONAL ACTIVATOR SOXR"/>
    <property type="match status" value="1"/>
</dbReference>
<dbReference type="CDD" id="cd04765">
    <property type="entry name" value="HTH_MlrA-like_sg2"/>
    <property type="match status" value="1"/>
</dbReference>
<protein>
    <submittedName>
        <fullName evidence="4">MerR-like DNA binding protein</fullName>
    </submittedName>
</protein>
<feature type="compositionally biased region" description="Pro residues" evidence="2">
    <location>
        <begin position="179"/>
        <end position="195"/>
    </location>
</feature>
<dbReference type="AlphaFoldDB" id="A0A2S5JEZ6"/>
<evidence type="ECO:0000313" key="4">
    <source>
        <dbReference type="EMBL" id="PPB80013.1"/>
    </source>
</evidence>